<sequence length="406" mass="44179">MAEVRLEVPAQTDSTTIVEAEEEATDKMLTATDAPPWADEPLLPNVTAPDATRDDQAPDMANEEGKEPDTTKSTMEEVTEQTSNQTDGHDQVSLPNDMQAVQQFNGQYPIHYPHMTPHGPQPYYHDPMMQAQYHHHHLHPHSGFLNQMPNPPGTKAKRKRASPHQLALLNQIFEYTFFPSTELRNAIGKELGMAPRTVQIWFQNRRQAWRSTKTINADGTESATPKSNDNERGGWEVLRSFQARRANGEIQEYEYMAIPSPSQAGGGANGEGARVVGGYSLVPYHPGMMQVALSSNDQFNSSMQQVPMPLPHTPRPMPIGYPGPPAPAPTTTTTTTTKTTTGQSEGDVVPVAVQGTAHDQAETGTAPEVDGPGLPPSHLDPSLQDAPPEDPSVEPDGTPVDPGRAT</sequence>
<dbReference type="InterPro" id="IPR001356">
    <property type="entry name" value="HD"/>
</dbReference>
<dbReference type="PANTHER" id="PTHR24324:SF5">
    <property type="entry name" value="HEMATOPOIETICALLY-EXPRESSED HOMEOBOX PROTEIN HHEX"/>
    <property type="match status" value="1"/>
</dbReference>
<dbReference type="InterPro" id="IPR009057">
    <property type="entry name" value="Homeodomain-like_sf"/>
</dbReference>
<dbReference type="GO" id="GO:0000978">
    <property type="term" value="F:RNA polymerase II cis-regulatory region sequence-specific DNA binding"/>
    <property type="evidence" value="ECO:0007669"/>
    <property type="project" value="TreeGrafter"/>
</dbReference>
<evidence type="ECO:0000313" key="9">
    <source>
        <dbReference type="EMBL" id="CCG81146.1"/>
    </source>
</evidence>
<evidence type="ECO:0000256" key="2">
    <source>
        <dbReference type="ARBA" id="ARBA00023125"/>
    </source>
</evidence>
<feature type="region of interest" description="Disordered" evidence="7">
    <location>
        <begin position="319"/>
        <end position="406"/>
    </location>
</feature>
<feature type="compositionally biased region" description="Pro residues" evidence="7">
    <location>
        <begin position="319"/>
        <end position="328"/>
    </location>
</feature>
<accession>R4X782</accession>
<dbReference type="GO" id="GO:0006357">
    <property type="term" value="P:regulation of transcription by RNA polymerase II"/>
    <property type="evidence" value="ECO:0007669"/>
    <property type="project" value="TreeGrafter"/>
</dbReference>
<dbReference type="Proteomes" id="UP000013776">
    <property type="component" value="Unassembled WGS sequence"/>
</dbReference>
<comment type="caution">
    <text evidence="9">The sequence shown here is derived from an EMBL/GenBank/DDBJ whole genome shotgun (WGS) entry which is preliminary data.</text>
</comment>
<protein>
    <recommendedName>
        <fullName evidence="8">Homeobox domain-containing protein</fullName>
    </recommendedName>
</protein>
<dbReference type="SUPFAM" id="SSF46689">
    <property type="entry name" value="Homeodomain-like"/>
    <property type="match status" value="1"/>
</dbReference>
<name>R4X782_TAPDE</name>
<dbReference type="STRING" id="1097556.R4X782"/>
<dbReference type="OrthoDB" id="6159439at2759"/>
<dbReference type="GO" id="GO:0030154">
    <property type="term" value="P:cell differentiation"/>
    <property type="evidence" value="ECO:0007669"/>
    <property type="project" value="TreeGrafter"/>
</dbReference>
<feature type="compositionally biased region" description="Low complexity" evidence="7">
    <location>
        <begin position="329"/>
        <end position="342"/>
    </location>
</feature>
<dbReference type="EMBL" id="CAHR02000028">
    <property type="protein sequence ID" value="CCG81146.1"/>
    <property type="molecule type" value="Genomic_DNA"/>
</dbReference>
<evidence type="ECO:0000256" key="7">
    <source>
        <dbReference type="SAM" id="MobiDB-lite"/>
    </source>
</evidence>
<comment type="subcellular location">
    <subcellularLocation>
        <location evidence="1 5 6">Nucleus</location>
    </subcellularLocation>
</comment>
<dbReference type="eggNOG" id="KOG0490">
    <property type="taxonomic scope" value="Eukaryota"/>
</dbReference>
<evidence type="ECO:0000256" key="1">
    <source>
        <dbReference type="ARBA" id="ARBA00004123"/>
    </source>
</evidence>
<feature type="DNA-binding region" description="Homeobox" evidence="5">
    <location>
        <begin position="154"/>
        <end position="213"/>
    </location>
</feature>
<evidence type="ECO:0000256" key="3">
    <source>
        <dbReference type="ARBA" id="ARBA00023155"/>
    </source>
</evidence>
<keyword evidence="10" id="KW-1185">Reference proteome</keyword>
<dbReference type="Gene3D" id="1.10.10.60">
    <property type="entry name" value="Homeodomain-like"/>
    <property type="match status" value="1"/>
</dbReference>
<dbReference type="PANTHER" id="PTHR24324">
    <property type="entry name" value="HOMEOBOX PROTEIN HHEX"/>
    <property type="match status" value="1"/>
</dbReference>
<evidence type="ECO:0000256" key="6">
    <source>
        <dbReference type="RuleBase" id="RU000682"/>
    </source>
</evidence>
<dbReference type="CDD" id="cd00086">
    <property type="entry name" value="homeodomain"/>
    <property type="match status" value="1"/>
</dbReference>
<feature type="region of interest" description="Disordered" evidence="7">
    <location>
        <begin position="1"/>
        <end position="90"/>
    </location>
</feature>
<evidence type="ECO:0000256" key="5">
    <source>
        <dbReference type="PROSITE-ProRule" id="PRU00108"/>
    </source>
</evidence>
<evidence type="ECO:0000256" key="4">
    <source>
        <dbReference type="ARBA" id="ARBA00023242"/>
    </source>
</evidence>
<proteinExistence type="predicted"/>
<dbReference type="AlphaFoldDB" id="R4X782"/>
<feature type="domain" description="Homeobox" evidence="8">
    <location>
        <begin position="152"/>
        <end position="212"/>
    </location>
</feature>
<organism evidence="9 10">
    <name type="scientific">Taphrina deformans (strain PYCC 5710 / ATCC 11124 / CBS 356.35 / IMI 108563 / JCM 9778 / NBRC 8474)</name>
    <name type="common">Peach leaf curl fungus</name>
    <name type="synonym">Lalaria deformans</name>
    <dbReference type="NCBI Taxonomy" id="1097556"/>
    <lineage>
        <taxon>Eukaryota</taxon>
        <taxon>Fungi</taxon>
        <taxon>Dikarya</taxon>
        <taxon>Ascomycota</taxon>
        <taxon>Taphrinomycotina</taxon>
        <taxon>Taphrinomycetes</taxon>
        <taxon>Taphrinales</taxon>
        <taxon>Taphrinaceae</taxon>
        <taxon>Taphrina</taxon>
    </lineage>
</organism>
<keyword evidence="4 5" id="KW-0539">Nucleus</keyword>
<gene>
    <name evidence="9" type="ORF">TAPDE_000855</name>
</gene>
<keyword evidence="2 5" id="KW-0238">DNA-binding</keyword>
<evidence type="ECO:0000259" key="8">
    <source>
        <dbReference type="PROSITE" id="PS50071"/>
    </source>
</evidence>
<dbReference type="VEuPathDB" id="FungiDB:TAPDE_000855"/>
<reference evidence="9 10" key="1">
    <citation type="journal article" date="2013" name="MBio">
        <title>Genome sequencing of the plant pathogen Taphrina deformans, the causal agent of peach leaf curl.</title>
        <authorList>
            <person name="Cisse O.H."/>
            <person name="Almeida J.M.G.C.F."/>
            <person name="Fonseca A."/>
            <person name="Kumar A.A."/>
            <person name="Salojaervi J."/>
            <person name="Overmyer K."/>
            <person name="Hauser P.M."/>
            <person name="Pagni M."/>
        </authorList>
    </citation>
    <scope>NUCLEOTIDE SEQUENCE [LARGE SCALE GENOMIC DNA]</scope>
    <source>
        <strain evidence="10">PYCC 5710 / ATCC 11124 / CBS 356.35 / IMI 108563 / JCM 9778 / NBRC 8474</strain>
    </source>
</reference>
<dbReference type="GO" id="GO:0005634">
    <property type="term" value="C:nucleus"/>
    <property type="evidence" value="ECO:0007669"/>
    <property type="project" value="UniProtKB-SubCell"/>
</dbReference>
<dbReference type="Pfam" id="PF00046">
    <property type="entry name" value="Homeodomain"/>
    <property type="match status" value="1"/>
</dbReference>
<dbReference type="InterPro" id="IPR051000">
    <property type="entry name" value="Homeobox_DNA-bind_prot"/>
</dbReference>
<evidence type="ECO:0000313" key="10">
    <source>
        <dbReference type="Proteomes" id="UP000013776"/>
    </source>
</evidence>
<dbReference type="SMART" id="SM00389">
    <property type="entry name" value="HOX"/>
    <property type="match status" value="1"/>
</dbReference>
<keyword evidence="3 5" id="KW-0371">Homeobox</keyword>
<dbReference type="PROSITE" id="PS50071">
    <property type="entry name" value="HOMEOBOX_2"/>
    <property type="match status" value="1"/>
</dbReference>